<keyword evidence="6" id="KW-1185">Reference proteome</keyword>
<dbReference type="InterPro" id="IPR051176">
    <property type="entry name" value="Cent_Immune-Sig_Mod"/>
</dbReference>
<feature type="transmembrane region" description="Helical" evidence="3">
    <location>
        <begin position="585"/>
        <end position="604"/>
    </location>
</feature>
<feature type="compositionally biased region" description="Polar residues" evidence="2">
    <location>
        <begin position="38"/>
        <end position="56"/>
    </location>
</feature>
<keyword evidence="3" id="KW-0812">Transmembrane</keyword>
<keyword evidence="3" id="KW-1133">Transmembrane helix</keyword>
<dbReference type="OrthoDB" id="687730at2759"/>
<evidence type="ECO:0000259" key="4">
    <source>
        <dbReference type="PROSITE" id="PS50006"/>
    </source>
</evidence>
<protein>
    <submittedName>
        <fullName evidence="5">DEKNAAC105428</fullName>
    </submittedName>
</protein>
<feature type="region of interest" description="Disordered" evidence="2">
    <location>
        <begin position="107"/>
        <end position="144"/>
    </location>
</feature>
<keyword evidence="1" id="KW-0175">Coiled coil</keyword>
<dbReference type="PANTHER" id="PTHR15715">
    <property type="entry name" value="CENTROSOMAL PROTEIN OF 170 KDA"/>
    <property type="match status" value="1"/>
</dbReference>
<dbReference type="SUPFAM" id="SSF81995">
    <property type="entry name" value="beta-sandwich domain of Sec23/24"/>
    <property type="match status" value="1"/>
</dbReference>
<organism evidence="5 6">
    <name type="scientific">Brettanomyces naardenensis</name>
    <name type="common">Yeast</name>
    <dbReference type="NCBI Taxonomy" id="13370"/>
    <lineage>
        <taxon>Eukaryota</taxon>
        <taxon>Fungi</taxon>
        <taxon>Dikarya</taxon>
        <taxon>Ascomycota</taxon>
        <taxon>Saccharomycotina</taxon>
        <taxon>Pichiomycetes</taxon>
        <taxon>Pichiales</taxon>
        <taxon>Pichiaceae</taxon>
        <taxon>Brettanomyces</taxon>
    </lineage>
</organism>
<evidence type="ECO:0000313" key="6">
    <source>
        <dbReference type="Proteomes" id="UP000290900"/>
    </source>
</evidence>
<gene>
    <name evidence="5" type="ORF">BRENAR_LOCUS4829</name>
</gene>
<feature type="compositionally biased region" description="Low complexity" evidence="2">
    <location>
        <begin position="107"/>
        <end position="117"/>
    </location>
</feature>
<proteinExistence type="predicted"/>
<feature type="compositionally biased region" description="Polar residues" evidence="2">
    <location>
        <begin position="15"/>
        <end position="31"/>
    </location>
</feature>
<evidence type="ECO:0000256" key="2">
    <source>
        <dbReference type="SAM" id="MobiDB-lite"/>
    </source>
</evidence>
<dbReference type="InParanoid" id="A0A448YT85"/>
<dbReference type="SUPFAM" id="SSF49879">
    <property type="entry name" value="SMAD/FHA domain"/>
    <property type="match status" value="1"/>
</dbReference>
<evidence type="ECO:0000256" key="3">
    <source>
        <dbReference type="SAM" id="Phobius"/>
    </source>
</evidence>
<feature type="domain" description="FHA" evidence="4">
    <location>
        <begin position="173"/>
        <end position="229"/>
    </location>
</feature>
<name>A0A448YT85_BRENA</name>
<dbReference type="PROSITE" id="PS50006">
    <property type="entry name" value="FHA_DOMAIN"/>
    <property type="match status" value="1"/>
</dbReference>
<dbReference type="InterPro" id="IPR000253">
    <property type="entry name" value="FHA_dom"/>
</dbReference>
<feature type="coiled-coil region" evidence="1">
    <location>
        <begin position="432"/>
        <end position="560"/>
    </location>
</feature>
<dbReference type="InterPro" id="IPR008984">
    <property type="entry name" value="SMAD_FHA_dom_sf"/>
</dbReference>
<dbReference type="Pfam" id="PF00498">
    <property type="entry name" value="FHA"/>
    <property type="match status" value="1"/>
</dbReference>
<dbReference type="Proteomes" id="UP000290900">
    <property type="component" value="Unassembled WGS sequence"/>
</dbReference>
<dbReference type="STRING" id="13370.A0A448YT85"/>
<keyword evidence="3" id="KW-0472">Membrane</keyword>
<dbReference type="EMBL" id="CAACVR010000075">
    <property type="protein sequence ID" value="VEU24100.1"/>
    <property type="molecule type" value="Genomic_DNA"/>
</dbReference>
<sequence length="608" mass="68024">MSGTALQSGAMEFPASSSGTSQHSSNVQSGVTRKRSPSKTQLNYNPINTTSLSVLNSPPPQIYQHEHQLTHQQYQLQLHSQQAQQAQAQQLQAQQLQAQQLQAQQLQAQSQAQPASQSHRKPDARKQTNRNSSSPSPSPPSLQSHVHVVKLASFERPNEFLKILAVPELPESLKIGRQNMPKATNKITDGFFDSRVLSRNHAELFIRENRLYIKDLKSSNGTFINDEKLEPFKDYELKVGDKLDLGTTLESQVAHKKITCTISEFNYVSLQDYQSFVGKVLQKDDLAAKRLELFNSTVDALIFGELVDERQEDDSLMALLGGDEEKGGDNEESTPALSTKNHPEPSSFISGLNIKPSSSMQDIIRKLALAVNNEFVQQQRLKQVSLFLKGYNSLTPTNAPEMARSYRDLVKRKSEPRSLSSGSIESGSLGKIQSLETELSVLRRQVSGARQDSAESRRIAEECESLKMLVRDKERESEKMRKELARNQRQISDYENQMSRQAEDIKELIGNQADLKEKLKVSSQKLSASLIRVSGYERQLNDSKEARKDLSSRIEALQKAQSIRLVDESIEVAPPMQDTRSGNPLLLVSLGVLFLAVASVYYGVQLSY</sequence>
<evidence type="ECO:0000256" key="1">
    <source>
        <dbReference type="SAM" id="Coils"/>
    </source>
</evidence>
<accession>A0A448YT85</accession>
<reference evidence="5 6" key="1">
    <citation type="submission" date="2018-12" db="EMBL/GenBank/DDBJ databases">
        <authorList>
            <person name="Tiukova I."/>
            <person name="Dainat J."/>
        </authorList>
    </citation>
    <scope>NUCLEOTIDE SEQUENCE [LARGE SCALE GENOMIC DNA]</scope>
</reference>
<dbReference type="PANTHER" id="PTHR15715:SF37">
    <property type="entry name" value="LD47843P"/>
    <property type="match status" value="1"/>
</dbReference>
<dbReference type="SMART" id="SM00240">
    <property type="entry name" value="FHA"/>
    <property type="match status" value="1"/>
</dbReference>
<feature type="region of interest" description="Disordered" evidence="2">
    <location>
        <begin position="320"/>
        <end position="353"/>
    </location>
</feature>
<dbReference type="FunCoup" id="A0A448YT85">
    <property type="interactions" value="115"/>
</dbReference>
<evidence type="ECO:0000313" key="5">
    <source>
        <dbReference type="EMBL" id="VEU24100.1"/>
    </source>
</evidence>
<dbReference type="Gene3D" id="2.60.200.20">
    <property type="match status" value="1"/>
</dbReference>
<dbReference type="AlphaFoldDB" id="A0A448YT85"/>
<feature type="region of interest" description="Disordered" evidence="2">
    <location>
        <begin position="1"/>
        <end position="60"/>
    </location>
</feature>